<dbReference type="GeneID" id="103512462"/>
<dbReference type="AlphaFoldDB" id="A0A1S3D6P8"/>
<sequence>MFSFRRSAAAHVTFHNSGGKLSARAALPPRAHLPNLIQAVQMAYLIIEKIDDFKQTIRGRNPVLAYFFKPSCGFCKQLEPKISTVSETTSGVEFVKINVENGGGEIAREFEVQAVPTVIGFRNGDPVDTVVGNADQDVIQTLVSKLSMSARSRDQESELPSNLFGAKEEQI</sequence>
<dbReference type="SUPFAM" id="SSF52833">
    <property type="entry name" value="Thioredoxin-like"/>
    <property type="match status" value="1"/>
</dbReference>
<organism evidence="3 4">
    <name type="scientific">Diaphorina citri</name>
    <name type="common">Asian citrus psyllid</name>
    <dbReference type="NCBI Taxonomy" id="121845"/>
    <lineage>
        <taxon>Eukaryota</taxon>
        <taxon>Metazoa</taxon>
        <taxon>Ecdysozoa</taxon>
        <taxon>Arthropoda</taxon>
        <taxon>Hexapoda</taxon>
        <taxon>Insecta</taxon>
        <taxon>Pterygota</taxon>
        <taxon>Neoptera</taxon>
        <taxon>Paraneoptera</taxon>
        <taxon>Hemiptera</taxon>
        <taxon>Sternorrhyncha</taxon>
        <taxon>Psylloidea</taxon>
        <taxon>Psyllidae</taxon>
        <taxon>Diaphorininae</taxon>
        <taxon>Diaphorina</taxon>
    </lineage>
</organism>
<reference evidence="4" key="1">
    <citation type="submission" date="2025-08" db="UniProtKB">
        <authorList>
            <consortium name="RefSeq"/>
        </authorList>
    </citation>
    <scope>IDENTIFICATION</scope>
</reference>
<dbReference type="STRING" id="121845.A0A1S3D6P8"/>
<dbReference type="GO" id="GO:0005737">
    <property type="term" value="C:cytoplasm"/>
    <property type="evidence" value="ECO:0007669"/>
    <property type="project" value="TreeGrafter"/>
</dbReference>
<dbReference type="PANTHER" id="PTHR45663:SF11">
    <property type="entry name" value="GEO12009P1"/>
    <property type="match status" value="1"/>
</dbReference>
<gene>
    <name evidence="4" type="primary">LOC103512462</name>
</gene>
<evidence type="ECO:0000313" key="4">
    <source>
        <dbReference type="RefSeq" id="XP_008475447.1"/>
    </source>
</evidence>
<dbReference type="PROSITE" id="PS51352">
    <property type="entry name" value="THIOREDOXIN_2"/>
    <property type="match status" value="1"/>
</dbReference>
<name>A0A1S3D6P8_DIACI</name>
<dbReference type="GO" id="GO:0015035">
    <property type="term" value="F:protein-disulfide reductase activity"/>
    <property type="evidence" value="ECO:0007669"/>
    <property type="project" value="TreeGrafter"/>
</dbReference>
<dbReference type="Proteomes" id="UP000079169">
    <property type="component" value="Unplaced"/>
</dbReference>
<feature type="region of interest" description="Disordered" evidence="1">
    <location>
        <begin position="150"/>
        <end position="171"/>
    </location>
</feature>
<dbReference type="PANTHER" id="PTHR45663">
    <property type="entry name" value="GEO12009P1"/>
    <property type="match status" value="1"/>
</dbReference>
<protein>
    <submittedName>
        <fullName evidence="4">Uncharacterized protein LOC103512462</fullName>
    </submittedName>
</protein>
<dbReference type="KEGG" id="dci:103512462"/>
<evidence type="ECO:0000259" key="2">
    <source>
        <dbReference type="PROSITE" id="PS51352"/>
    </source>
</evidence>
<dbReference type="InterPro" id="IPR036249">
    <property type="entry name" value="Thioredoxin-like_sf"/>
</dbReference>
<evidence type="ECO:0000256" key="1">
    <source>
        <dbReference type="SAM" id="MobiDB-lite"/>
    </source>
</evidence>
<dbReference type="CDD" id="cd02947">
    <property type="entry name" value="TRX_family"/>
    <property type="match status" value="1"/>
</dbReference>
<dbReference type="RefSeq" id="XP_008475447.1">
    <property type="nucleotide sequence ID" value="XM_008477225.1"/>
</dbReference>
<accession>A0A1S3D6P8</accession>
<feature type="domain" description="Thioredoxin" evidence="2">
    <location>
        <begin position="21"/>
        <end position="148"/>
    </location>
</feature>
<dbReference type="PaxDb" id="121845-A0A1S3D6P8"/>
<dbReference type="Pfam" id="PF00085">
    <property type="entry name" value="Thioredoxin"/>
    <property type="match status" value="1"/>
</dbReference>
<evidence type="ECO:0000313" key="3">
    <source>
        <dbReference type="Proteomes" id="UP000079169"/>
    </source>
</evidence>
<proteinExistence type="predicted"/>
<dbReference type="InterPro" id="IPR013766">
    <property type="entry name" value="Thioredoxin_domain"/>
</dbReference>
<keyword evidence="3" id="KW-1185">Reference proteome</keyword>
<dbReference type="Gene3D" id="3.40.30.10">
    <property type="entry name" value="Glutaredoxin"/>
    <property type="match status" value="1"/>
</dbReference>